<evidence type="ECO:0008006" key="5">
    <source>
        <dbReference type="Google" id="ProtNLM"/>
    </source>
</evidence>
<accession>W1NQN7</accession>
<dbReference type="OMA" id="TPMKEHY"/>
<dbReference type="Gene3D" id="1.25.40.10">
    <property type="entry name" value="Tetratricopeptide repeat domain"/>
    <property type="match status" value="5"/>
</dbReference>
<dbReference type="InterPro" id="IPR046848">
    <property type="entry name" value="E_motif"/>
</dbReference>
<dbReference type="Pfam" id="PF01535">
    <property type="entry name" value="PPR"/>
    <property type="match status" value="6"/>
</dbReference>
<feature type="repeat" description="PPR" evidence="2">
    <location>
        <begin position="127"/>
        <end position="161"/>
    </location>
</feature>
<feature type="repeat" description="PPR" evidence="2">
    <location>
        <begin position="331"/>
        <end position="365"/>
    </location>
</feature>
<dbReference type="InterPro" id="IPR002885">
    <property type="entry name" value="PPR_rpt"/>
</dbReference>
<dbReference type="GO" id="GO:0003723">
    <property type="term" value="F:RNA binding"/>
    <property type="evidence" value="ECO:0007669"/>
    <property type="project" value="InterPro"/>
</dbReference>
<dbReference type="GO" id="GO:0009451">
    <property type="term" value="P:RNA modification"/>
    <property type="evidence" value="ECO:0000318"/>
    <property type="project" value="GO_Central"/>
</dbReference>
<feature type="repeat" description="PPR" evidence="2">
    <location>
        <begin position="433"/>
        <end position="467"/>
    </location>
</feature>
<feature type="repeat" description="PPR" evidence="2">
    <location>
        <begin position="635"/>
        <end position="669"/>
    </location>
</feature>
<dbReference type="FunFam" id="1.25.40.10:FF:000090">
    <property type="entry name" value="Pentatricopeptide repeat-containing protein, chloroplastic"/>
    <property type="match status" value="1"/>
</dbReference>
<evidence type="ECO:0000313" key="3">
    <source>
        <dbReference type="EMBL" id="ERM98117.1"/>
    </source>
</evidence>
<dbReference type="NCBIfam" id="TIGR00756">
    <property type="entry name" value="PPR"/>
    <property type="match status" value="3"/>
</dbReference>
<organism evidence="3 4">
    <name type="scientific">Amborella trichopoda</name>
    <dbReference type="NCBI Taxonomy" id="13333"/>
    <lineage>
        <taxon>Eukaryota</taxon>
        <taxon>Viridiplantae</taxon>
        <taxon>Streptophyta</taxon>
        <taxon>Embryophyta</taxon>
        <taxon>Tracheophyta</taxon>
        <taxon>Spermatophyta</taxon>
        <taxon>Magnoliopsida</taxon>
        <taxon>Amborellales</taxon>
        <taxon>Amborellaceae</taxon>
        <taxon>Amborella</taxon>
    </lineage>
</organism>
<evidence type="ECO:0000313" key="4">
    <source>
        <dbReference type="Proteomes" id="UP000017836"/>
    </source>
</evidence>
<sequence>MVTGHSLRKPLRLLSTYSHFLSVLFYQTSHYCGQPKIKPHYGLPQNLKLDYCYGFPQYLDWEKRCAHLLKICAETDSLSNGRSLHAHIHKSMETRPVFLSNSLVNMYAKCEALEDAEMVFDQIPERDTVSWNTMISGYIWCGLVLPALLMFKKMLSQGQPIPDRFTMTNLLKVCTGCNDLSQGSQVHALLIKYKLDQDIHVGSSLINFYCNLHQIHEALKVFDELELKDVVIMNTVIACHAQSGNCAQAFQIFRQIMSSPFSRPARASLVALLTAVGNSKTPKHGELIHGLIVKTGFRDEVMIENSLVRMYLRVGSMWDAFNITDDYQTQNVMAWTSLISGYADHGWFEEACELVYRLHHSGMAVDGSNLACVLGLCAESESLDMGVQVHSLVLRLGYGNDIDVQDSLVNMYAKCSSMYDAVRAFNEIQGGCDLLSWTTLLSGYVYCGFSVEALRTFSKMRDNGVKPDSVACVGVLAGCTSIQFINHGRQVHAYAVKCGYDLNIQVETALLSLYAECGRLDFAIELFSKMFEPDVVSWTALISAHVKLDHNQDALIWLVKMVREGTKPNKFTLASALTASAKLTAMETGKLIHAQIIKTGVQTDSFIASSLLDMYSKCGSLEKAVSCFEEAPKGDIVIWNSILAGQARHGNGEEVLGLFEKMKECGMKPDHVSFLSVLSGCSHGRLVDETMFWFRRMKVEYGINPKEEHYACVVDALGRAGMLNEAVKFAGSMPFGPELEVLRSLLSSCKTHACIALGLAVAARIMKLEPHDPATLVLLSNLYASHGRWEEAEWVREVIGKTWMMRKEAGQSWLQTKFS</sequence>
<dbReference type="EMBL" id="KI395483">
    <property type="protein sequence ID" value="ERM98117.1"/>
    <property type="molecule type" value="Genomic_DNA"/>
</dbReference>
<dbReference type="Gramene" id="ERM98117">
    <property type="protein sequence ID" value="ERM98117"/>
    <property type="gene ID" value="AMTR_s00095p00039180"/>
</dbReference>
<protein>
    <recommendedName>
        <fullName evidence="5">Pentacotripeptide-repeat region of PRORP domain-containing protein</fullName>
    </recommendedName>
</protein>
<dbReference type="FunFam" id="1.25.40.10:FF:000381">
    <property type="entry name" value="Pentatricopeptide repeat-containing protein"/>
    <property type="match status" value="1"/>
</dbReference>
<keyword evidence="4" id="KW-1185">Reference proteome</keyword>
<dbReference type="HOGENOM" id="CLU_002706_15_6_1"/>
<dbReference type="eggNOG" id="KOG4197">
    <property type="taxonomic scope" value="Eukaryota"/>
</dbReference>
<dbReference type="InterPro" id="IPR046960">
    <property type="entry name" value="PPR_At4g14850-like_plant"/>
</dbReference>
<keyword evidence="1" id="KW-0677">Repeat</keyword>
<dbReference type="Pfam" id="PF13041">
    <property type="entry name" value="PPR_2"/>
    <property type="match status" value="3"/>
</dbReference>
<dbReference type="PANTHER" id="PTHR47926:SF471">
    <property type="entry name" value="DYW DOMAIN-CONTAINING PROTEIN"/>
    <property type="match status" value="1"/>
</dbReference>
<dbReference type="PANTHER" id="PTHR47926">
    <property type="entry name" value="PENTATRICOPEPTIDE REPEAT-CONTAINING PROTEIN"/>
    <property type="match status" value="1"/>
</dbReference>
<dbReference type="AlphaFoldDB" id="W1NQN7"/>
<feature type="repeat" description="PPR" evidence="2">
    <location>
        <begin position="534"/>
        <end position="568"/>
    </location>
</feature>
<dbReference type="InterPro" id="IPR011990">
    <property type="entry name" value="TPR-like_helical_dom_sf"/>
</dbReference>
<gene>
    <name evidence="3" type="ORF">AMTR_s00095p00039180</name>
</gene>
<evidence type="ECO:0000256" key="1">
    <source>
        <dbReference type="ARBA" id="ARBA00022737"/>
    </source>
</evidence>
<dbReference type="Pfam" id="PF20431">
    <property type="entry name" value="E_motif"/>
    <property type="match status" value="1"/>
</dbReference>
<reference evidence="4" key="1">
    <citation type="journal article" date="2013" name="Science">
        <title>The Amborella genome and the evolution of flowering plants.</title>
        <authorList>
            <consortium name="Amborella Genome Project"/>
        </authorList>
    </citation>
    <scope>NUCLEOTIDE SEQUENCE [LARGE SCALE GENOMIC DNA]</scope>
</reference>
<evidence type="ECO:0000256" key="2">
    <source>
        <dbReference type="PROSITE-ProRule" id="PRU00708"/>
    </source>
</evidence>
<dbReference type="Proteomes" id="UP000017836">
    <property type="component" value="Unassembled WGS sequence"/>
</dbReference>
<proteinExistence type="predicted"/>
<dbReference type="FunFam" id="1.25.40.10:FF:000351">
    <property type="entry name" value="Pentatricopeptide repeat-containing protein"/>
    <property type="match status" value="1"/>
</dbReference>
<dbReference type="PROSITE" id="PS51375">
    <property type="entry name" value="PPR"/>
    <property type="match status" value="5"/>
</dbReference>
<name>W1NQN7_AMBTC</name>